<protein>
    <submittedName>
        <fullName evidence="2">Uncharacterized protein</fullName>
    </submittedName>
</protein>
<keyword evidence="3" id="KW-1185">Reference proteome</keyword>
<gene>
    <name evidence="2" type="ORF">B0H17DRAFT_1337720</name>
</gene>
<reference evidence="2" key="1">
    <citation type="submission" date="2023-03" db="EMBL/GenBank/DDBJ databases">
        <title>Massive genome expansion in bonnet fungi (Mycena s.s.) driven by repeated elements and novel gene families across ecological guilds.</title>
        <authorList>
            <consortium name="Lawrence Berkeley National Laboratory"/>
            <person name="Harder C.B."/>
            <person name="Miyauchi S."/>
            <person name="Viragh M."/>
            <person name="Kuo A."/>
            <person name="Thoen E."/>
            <person name="Andreopoulos B."/>
            <person name="Lu D."/>
            <person name="Skrede I."/>
            <person name="Drula E."/>
            <person name="Henrissat B."/>
            <person name="Morin E."/>
            <person name="Kohler A."/>
            <person name="Barry K."/>
            <person name="LaButti K."/>
            <person name="Morin E."/>
            <person name="Salamov A."/>
            <person name="Lipzen A."/>
            <person name="Mereny Z."/>
            <person name="Hegedus B."/>
            <person name="Baldrian P."/>
            <person name="Stursova M."/>
            <person name="Weitz H."/>
            <person name="Taylor A."/>
            <person name="Grigoriev I.V."/>
            <person name="Nagy L.G."/>
            <person name="Martin F."/>
            <person name="Kauserud H."/>
        </authorList>
    </citation>
    <scope>NUCLEOTIDE SEQUENCE</scope>
    <source>
        <strain evidence="2">CBHHK067</strain>
    </source>
</reference>
<evidence type="ECO:0000256" key="1">
    <source>
        <dbReference type="SAM" id="MobiDB-lite"/>
    </source>
</evidence>
<dbReference type="EMBL" id="JARKIE010000280">
    <property type="protein sequence ID" value="KAJ7658466.1"/>
    <property type="molecule type" value="Genomic_DNA"/>
</dbReference>
<sequence length="375" mass="41171">MIATKAASSENEQFLRDIVHTTPAKVTFPARQGRQKARACHAEHYYQMCLGDKEPLLLGTWVEQCKADVRKCQPLHSEPLEPALHDRVRLLFDDFGCVYKALVNLENNTTRIQEYLTTLARAAPVHRGAAAKLRTRMDRVRAGLDGLDWAFLSEYPALNADNALANGAGVKQISGKGKGKGKAKAVAAPPTPVSVNHHDEDDSDCASDLRPVEASVTRTLFGSDLEIIYPMGAARMTNPPDADGSAIVHAASWFVFTEYEPAKRGQFVTYSVMSSSYKDASTPINLRHRGRYLICREMTLAIEECPRIRQWAAEAHESADLAAAIEESMIGSSPSRPAPRRSSRAKPVSSSAIPVARPPMILPPNVQRRYAVGIK</sequence>
<dbReference type="Proteomes" id="UP001221757">
    <property type="component" value="Unassembled WGS sequence"/>
</dbReference>
<feature type="region of interest" description="Disordered" evidence="1">
    <location>
        <begin position="329"/>
        <end position="352"/>
    </location>
</feature>
<evidence type="ECO:0000313" key="2">
    <source>
        <dbReference type="EMBL" id="KAJ7658466.1"/>
    </source>
</evidence>
<feature type="region of interest" description="Disordered" evidence="1">
    <location>
        <begin position="172"/>
        <end position="207"/>
    </location>
</feature>
<dbReference type="AlphaFoldDB" id="A0AAD7CQN4"/>
<proteinExistence type="predicted"/>
<comment type="caution">
    <text evidence="2">The sequence shown here is derived from an EMBL/GenBank/DDBJ whole genome shotgun (WGS) entry which is preliminary data.</text>
</comment>
<evidence type="ECO:0000313" key="3">
    <source>
        <dbReference type="Proteomes" id="UP001221757"/>
    </source>
</evidence>
<organism evidence="2 3">
    <name type="scientific">Mycena rosella</name>
    <name type="common">Pink bonnet</name>
    <name type="synonym">Agaricus rosellus</name>
    <dbReference type="NCBI Taxonomy" id="1033263"/>
    <lineage>
        <taxon>Eukaryota</taxon>
        <taxon>Fungi</taxon>
        <taxon>Dikarya</taxon>
        <taxon>Basidiomycota</taxon>
        <taxon>Agaricomycotina</taxon>
        <taxon>Agaricomycetes</taxon>
        <taxon>Agaricomycetidae</taxon>
        <taxon>Agaricales</taxon>
        <taxon>Marasmiineae</taxon>
        <taxon>Mycenaceae</taxon>
        <taxon>Mycena</taxon>
    </lineage>
</organism>
<accession>A0AAD7CQN4</accession>
<name>A0AAD7CQN4_MYCRO</name>